<keyword evidence="2" id="KW-1185">Reference proteome</keyword>
<dbReference type="EMBL" id="JAULJQ010000010">
    <property type="protein sequence ID" value="MDO2409996.1"/>
    <property type="molecule type" value="Genomic_DNA"/>
</dbReference>
<proteinExistence type="predicted"/>
<evidence type="ECO:0000313" key="1">
    <source>
        <dbReference type="EMBL" id="MDO2409996.1"/>
    </source>
</evidence>
<accession>A0ABT8T8C8</accession>
<gene>
    <name evidence="1" type="ORF">Q2362_07855</name>
</gene>
<protein>
    <submittedName>
        <fullName evidence="1">Uncharacterized protein</fullName>
    </submittedName>
</protein>
<comment type="caution">
    <text evidence="1">The sequence shown here is derived from an EMBL/GenBank/DDBJ whole genome shotgun (WGS) entry which is preliminary data.</text>
</comment>
<sequence>MFISYENVDLPLCTQNGYIIYDSYFYSEFYKKELSSIRILKELEGYDIILWMNPNGKISYRLNSQINLISIQKLSLFLSNILGRDIFVVTSYRENERIIEQLKNKPTYNSLGEPGLQIDLSVLRVYELPIIQYYIFNPFNKNKMIYKTQKDNLGKIKIKNLALYNNFIPTNYLNPQNPTGYGFSIRHSITMQFLFFLCKYNEGCFRYLISWIAYLFQSIREEKEYEIPPFLVLIGEKKYKEIFWNILKEIFGWNYCLEITDDFLEKKPKLL</sequence>
<evidence type="ECO:0000313" key="2">
    <source>
        <dbReference type="Proteomes" id="UP001171111"/>
    </source>
</evidence>
<name>A0ABT8T8C8_9BACT</name>
<dbReference type="RefSeq" id="WP_302244773.1">
    <property type="nucleotide sequence ID" value="NZ_JAULJQ010000010.1"/>
</dbReference>
<organism evidence="1 2">
    <name type="scientific">Campylobacter magnus</name>
    <dbReference type="NCBI Taxonomy" id="3026462"/>
    <lineage>
        <taxon>Bacteria</taxon>
        <taxon>Pseudomonadati</taxon>
        <taxon>Campylobacterota</taxon>
        <taxon>Epsilonproteobacteria</taxon>
        <taxon>Campylobacterales</taxon>
        <taxon>Campylobacteraceae</taxon>
        <taxon>Campylobacter</taxon>
    </lineage>
</organism>
<reference evidence="1 2" key="1">
    <citation type="submission" date="2023-06" db="EMBL/GenBank/DDBJ databases">
        <title>Campylobacter magnum sp. nov., isolated from cecal contents of domestic pigs (Sus scrofa domesticus).</title>
        <authorList>
            <person name="Papic B."/>
            <person name="Gruntar I."/>
        </authorList>
    </citation>
    <scope>NUCLEOTIDE SEQUENCE [LARGE SCALE GENOMIC DNA]</scope>
    <source>
        <strain evidence="2">34484-21</strain>
    </source>
</reference>
<dbReference type="Proteomes" id="UP001171111">
    <property type="component" value="Unassembled WGS sequence"/>
</dbReference>